<dbReference type="InterPro" id="IPR036390">
    <property type="entry name" value="WH_DNA-bd_sf"/>
</dbReference>
<gene>
    <name evidence="6" type="ORF">niasHS_002511</name>
</gene>
<dbReference type="SUPFAM" id="SSF46785">
    <property type="entry name" value="Winged helix' DNA-binding domain"/>
    <property type="match status" value="1"/>
</dbReference>
<dbReference type="InterPro" id="IPR014892">
    <property type="entry name" value="RPA_C"/>
</dbReference>
<protein>
    <recommendedName>
        <fullName evidence="5">Replication protein A C-terminal domain-containing protein</fullName>
    </recommendedName>
</protein>
<evidence type="ECO:0000256" key="4">
    <source>
        <dbReference type="ARBA" id="ARBA00023242"/>
    </source>
</evidence>
<accession>A0ABD2KK53</accession>
<keyword evidence="7" id="KW-1185">Reference proteome</keyword>
<evidence type="ECO:0000313" key="6">
    <source>
        <dbReference type="EMBL" id="KAL3103325.1"/>
    </source>
</evidence>
<dbReference type="Pfam" id="PF08784">
    <property type="entry name" value="RPA_C"/>
    <property type="match status" value="1"/>
</dbReference>
<evidence type="ECO:0000256" key="1">
    <source>
        <dbReference type="ARBA" id="ARBA00004123"/>
    </source>
</evidence>
<sequence>MDASFDQFGGGGWGDQGEQEFAASQFQKNIYDKVPVPVAIDVLISMTGDEEKYVLGNFSFNTVQLMGKVANVSEVDQCTTYELCDAMATDIRVAKRFTVIRYITADLQPVKDEVFTIGQLVQVIGKLRLYNNRLSVVCFNIREVEIDEIAIHKLECKLAKIYFEKNLTEFSLGIVENDTIFHGKVSNQRPGSSIGHSFAGNMATPNRKLSGTTTQMTANRPQMYQQQQQLNFPAHWTHQQQKIYEFIKHNAIGEAGVHKDVIRNALGLNASCNTDLAILSNEGSIYATIDDDHFGTIV</sequence>
<keyword evidence="4" id="KW-0539">Nucleus</keyword>
<evidence type="ECO:0000313" key="7">
    <source>
        <dbReference type="Proteomes" id="UP001620645"/>
    </source>
</evidence>
<comment type="caution">
    <text evidence="6">The sequence shown here is derived from an EMBL/GenBank/DDBJ whole genome shotgun (WGS) entry which is preliminary data.</text>
</comment>
<reference evidence="6 7" key="1">
    <citation type="submission" date="2024-10" db="EMBL/GenBank/DDBJ databases">
        <authorList>
            <person name="Kim D."/>
        </authorList>
    </citation>
    <scope>NUCLEOTIDE SEQUENCE [LARGE SCALE GENOMIC DNA]</scope>
    <source>
        <strain evidence="6">Taebaek</strain>
    </source>
</reference>
<dbReference type="AlphaFoldDB" id="A0ABD2KK53"/>
<organism evidence="6 7">
    <name type="scientific">Heterodera schachtii</name>
    <name type="common">Sugarbeet cyst nematode worm</name>
    <name type="synonym">Tylenchus schachtii</name>
    <dbReference type="NCBI Taxonomy" id="97005"/>
    <lineage>
        <taxon>Eukaryota</taxon>
        <taxon>Metazoa</taxon>
        <taxon>Ecdysozoa</taxon>
        <taxon>Nematoda</taxon>
        <taxon>Chromadorea</taxon>
        <taxon>Rhabditida</taxon>
        <taxon>Tylenchina</taxon>
        <taxon>Tylenchomorpha</taxon>
        <taxon>Tylenchoidea</taxon>
        <taxon>Heteroderidae</taxon>
        <taxon>Heteroderinae</taxon>
        <taxon>Heterodera</taxon>
    </lineage>
</organism>
<dbReference type="PANTHER" id="PTHR13989">
    <property type="entry name" value="REPLICATION PROTEIN A-RELATED"/>
    <property type="match status" value="1"/>
</dbReference>
<feature type="domain" description="Replication protein A C-terminal" evidence="5">
    <location>
        <begin position="195"/>
        <end position="292"/>
    </location>
</feature>
<dbReference type="InterPro" id="IPR012340">
    <property type="entry name" value="NA-bd_OB-fold"/>
</dbReference>
<keyword evidence="3" id="KW-0238">DNA-binding</keyword>
<proteinExistence type="inferred from homology"/>
<name>A0ABD2KK53_HETSC</name>
<dbReference type="Gene3D" id="1.10.10.10">
    <property type="entry name" value="Winged helix-like DNA-binding domain superfamily/Winged helix DNA-binding domain"/>
    <property type="match status" value="1"/>
</dbReference>
<dbReference type="Proteomes" id="UP001620645">
    <property type="component" value="Unassembled WGS sequence"/>
</dbReference>
<dbReference type="GO" id="GO:0005634">
    <property type="term" value="C:nucleus"/>
    <property type="evidence" value="ECO:0007669"/>
    <property type="project" value="UniProtKB-SubCell"/>
</dbReference>
<dbReference type="InterPro" id="IPR036388">
    <property type="entry name" value="WH-like_DNA-bd_sf"/>
</dbReference>
<dbReference type="GO" id="GO:0003677">
    <property type="term" value="F:DNA binding"/>
    <property type="evidence" value="ECO:0007669"/>
    <property type="project" value="UniProtKB-KW"/>
</dbReference>
<evidence type="ECO:0000259" key="5">
    <source>
        <dbReference type="Pfam" id="PF08784"/>
    </source>
</evidence>
<dbReference type="PANTHER" id="PTHR13989:SF16">
    <property type="entry name" value="REPLICATION PROTEIN A2"/>
    <property type="match status" value="1"/>
</dbReference>
<comment type="similarity">
    <text evidence="2">Belongs to the replication factor A protein 2 family.</text>
</comment>
<dbReference type="Gene3D" id="2.40.50.140">
    <property type="entry name" value="Nucleic acid-binding proteins"/>
    <property type="match status" value="1"/>
</dbReference>
<dbReference type="EMBL" id="JBICCN010000015">
    <property type="protein sequence ID" value="KAL3103325.1"/>
    <property type="molecule type" value="Genomic_DNA"/>
</dbReference>
<evidence type="ECO:0000256" key="3">
    <source>
        <dbReference type="ARBA" id="ARBA00023125"/>
    </source>
</evidence>
<evidence type="ECO:0000256" key="2">
    <source>
        <dbReference type="ARBA" id="ARBA00007815"/>
    </source>
</evidence>
<comment type="subcellular location">
    <subcellularLocation>
        <location evidence="1">Nucleus</location>
    </subcellularLocation>
</comment>
<dbReference type="SUPFAM" id="SSF50249">
    <property type="entry name" value="Nucleic acid-binding proteins"/>
    <property type="match status" value="1"/>
</dbReference>
<dbReference type="InterPro" id="IPR040260">
    <property type="entry name" value="RFA2-like"/>
</dbReference>